<sequence>MNSGLSVYSQLNAILSVHVQAPNRKRLRARCSLLSARQGSRTSARHPLHTILAMAPIRFEFRSLDRMEYFMSIDGPPTSRLVTPTVRRVVEKTAQTVDVENLHLLRGAISQHPASIALRLLLAELETEQNANTILDDAHTVFRNNPAIIAAKVKLAEARGECKEVLIQMISSMMNNSTADRKVWLKEAIYAEKFDYPSTAKAVVKVTLQTSLDVTANTVVTEIDESESQRTFRTTRALLRSAMPIYYKSLAVWVRALEWDQRHANGRDSKSLTTFVVKHGCFALPDPPE</sequence>
<accession>A0ABD3H768</accession>
<gene>
    <name evidence="1" type="ORF">R1sor_004011</name>
</gene>
<dbReference type="Proteomes" id="UP001633002">
    <property type="component" value="Unassembled WGS sequence"/>
</dbReference>
<keyword evidence="2" id="KW-1185">Reference proteome</keyword>
<dbReference type="EMBL" id="JBJQOH010000006">
    <property type="protein sequence ID" value="KAL3685989.1"/>
    <property type="molecule type" value="Genomic_DNA"/>
</dbReference>
<name>A0ABD3H768_9MARC</name>
<dbReference type="AlphaFoldDB" id="A0ABD3H768"/>
<protein>
    <submittedName>
        <fullName evidence="1">Uncharacterized protein</fullName>
    </submittedName>
</protein>
<evidence type="ECO:0000313" key="2">
    <source>
        <dbReference type="Proteomes" id="UP001633002"/>
    </source>
</evidence>
<reference evidence="1 2" key="1">
    <citation type="submission" date="2024-09" db="EMBL/GenBank/DDBJ databases">
        <title>Chromosome-scale assembly of Riccia sorocarpa.</title>
        <authorList>
            <person name="Paukszto L."/>
        </authorList>
    </citation>
    <scope>NUCLEOTIDE SEQUENCE [LARGE SCALE GENOMIC DNA]</scope>
    <source>
        <strain evidence="1">LP-2024</strain>
        <tissue evidence="1">Aerial parts of the thallus</tissue>
    </source>
</reference>
<evidence type="ECO:0000313" key="1">
    <source>
        <dbReference type="EMBL" id="KAL3685989.1"/>
    </source>
</evidence>
<proteinExistence type="predicted"/>
<organism evidence="1 2">
    <name type="scientific">Riccia sorocarpa</name>
    <dbReference type="NCBI Taxonomy" id="122646"/>
    <lineage>
        <taxon>Eukaryota</taxon>
        <taxon>Viridiplantae</taxon>
        <taxon>Streptophyta</taxon>
        <taxon>Embryophyta</taxon>
        <taxon>Marchantiophyta</taxon>
        <taxon>Marchantiopsida</taxon>
        <taxon>Marchantiidae</taxon>
        <taxon>Marchantiales</taxon>
        <taxon>Ricciaceae</taxon>
        <taxon>Riccia</taxon>
    </lineage>
</organism>
<comment type="caution">
    <text evidence="1">The sequence shown here is derived from an EMBL/GenBank/DDBJ whole genome shotgun (WGS) entry which is preliminary data.</text>
</comment>